<dbReference type="AlphaFoldDB" id="A0A1I5BUU5"/>
<sequence>MKKVFLNIIFVGLGIFFVSGCQRDDLCPASTNTTPLLIIKFFDVQEPEETRSPTNLRVWDQERDTILLNRVNVDSIAIPLKTFEDNTEYAFTINAREIDEDEDEDDPNILIPNTDILRFTYGREQVYVNRACAYKVIYSGLRLNIDAGDDEPWIQTYTIEQTEVEDETNRHISIFY</sequence>
<organism evidence="1 2">
    <name type="scientific">Salegentibacter flavus</name>
    <dbReference type="NCBI Taxonomy" id="287099"/>
    <lineage>
        <taxon>Bacteria</taxon>
        <taxon>Pseudomonadati</taxon>
        <taxon>Bacteroidota</taxon>
        <taxon>Flavobacteriia</taxon>
        <taxon>Flavobacteriales</taxon>
        <taxon>Flavobacteriaceae</taxon>
        <taxon>Salegentibacter</taxon>
    </lineage>
</organism>
<name>A0A1I5BUU5_9FLAO</name>
<dbReference type="EMBL" id="FOVL01000017">
    <property type="protein sequence ID" value="SFN78438.1"/>
    <property type="molecule type" value="Genomic_DNA"/>
</dbReference>
<dbReference type="STRING" id="287099.SAMN05660413_02548"/>
<proteinExistence type="predicted"/>
<reference evidence="1 2" key="1">
    <citation type="submission" date="2016-10" db="EMBL/GenBank/DDBJ databases">
        <authorList>
            <person name="de Groot N.N."/>
        </authorList>
    </citation>
    <scope>NUCLEOTIDE SEQUENCE [LARGE SCALE GENOMIC DNA]</scope>
    <source>
        <strain evidence="1 2">DSM 17794</strain>
    </source>
</reference>
<dbReference type="InterPro" id="IPR045607">
    <property type="entry name" value="DUF6452"/>
</dbReference>
<dbReference type="PROSITE" id="PS51257">
    <property type="entry name" value="PROKAR_LIPOPROTEIN"/>
    <property type="match status" value="1"/>
</dbReference>
<gene>
    <name evidence="1" type="ORF">SAMN05660413_02548</name>
</gene>
<dbReference type="Proteomes" id="UP000199153">
    <property type="component" value="Unassembled WGS sequence"/>
</dbReference>
<dbReference type="OrthoDB" id="663527at2"/>
<protein>
    <submittedName>
        <fullName evidence="1">Uncharacterized protein</fullName>
    </submittedName>
</protein>
<dbReference type="RefSeq" id="WP_093410352.1">
    <property type="nucleotide sequence ID" value="NZ_FOVL01000017.1"/>
</dbReference>
<keyword evidence="2" id="KW-1185">Reference proteome</keyword>
<evidence type="ECO:0000313" key="2">
    <source>
        <dbReference type="Proteomes" id="UP000199153"/>
    </source>
</evidence>
<accession>A0A1I5BUU5</accession>
<dbReference type="Pfam" id="PF20050">
    <property type="entry name" value="DUF6452"/>
    <property type="match status" value="1"/>
</dbReference>
<evidence type="ECO:0000313" key="1">
    <source>
        <dbReference type="EMBL" id="SFN78438.1"/>
    </source>
</evidence>